<keyword evidence="1" id="KW-0812">Transmembrane</keyword>
<evidence type="ECO:0000256" key="1">
    <source>
        <dbReference type="SAM" id="Phobius"/>
    </source>
</evidence>
<reference evidence="2" key="1">
    <citation type="submission" date="2021-01" db="EMBL/GenBank/DDBJ databases">
        <authorList>
            <consortium name="Genoscope - CEA"/>
            <person name="William W."/>
        </authorList>
    </citation>
    <scope>NUCLEOTIDE SEQUENCE</scope>
</reference>
<dbReference type="Proteomes" id="UP000688137">
    <property type="component" value="Unassembled WGS sequence"/>
</dbReference>
<dbReference type="AlphaFoldDB" id="A0A8S1KZR4"/>
<comment type="caution">
    <text evidence="2">The sequence shown here is derived from an EMBL/GenBank/DDBJ whole genome shotgun (WGS) entry which is preliminary data.</text>
</comment>
<dbReference type="EMBL" id="CAJJDM010000027">
    <property type="protein sequence ID" value="CAD8058882.1"/>
    <property type="molecule type" value="Genomic_DNA"/>
</dbReference>
<dbReference type="OMA" id="MIPCALA"/>
<keyword evidence="3" id="KW-1185">Reference proteome</keyword>
<organism evidence="2 3">
    <name type="scientific">Paramecium primaurelia</name>
    <dbReference type="NCBI Taxonomy" id="5886"/>
    <lineage>
        <taxon>Eukaryota</taxon>
        <taxon>Sar</taxon>
        <taxon>Alveolata</taxon>
        <taxon>Ciliophora</taxon>
        <taxon>Intramacronucleata</taxon>
        <taxon>Oligohymenophorea</taxon>
        <taxon>Peniculida</taxon>
        <taxon>Parameciidae</taxon>
        <taxon>Paramecium</taxon>
    </lineage>
</organism>
<feature type="transmembrane region" description="Helical" evidence="1">
    <location>
        <begin position="66"/>
        <end position="87"/>
    </location>
</feature>
<protein>
    <submittedName>
        <fullName evidence="2">Uncharacterized protein</fullName>
    </submittedName>
</protein>
<proteinExistence type="predicted"/>
<name>A0A8S1KZR4_PARPR</name>
<evidence type="ECO:0000313" key="3">
    <source>
        <dbReference type="Proteomes" id="UP000688137"/>
    </source>
</evidence>
<keyword evidence="1" id="KW-0472">Membrane</keyword>
<feature type="transmembrane region" description="Helical" evidence="1">
    <location>
        <begin position="99"/>
        <end position="120"/>
    </location>
</feature>
<accession>A0A8S1KZR4</accession>
<keyword evidence="1" id="KW-1133">Transmembrane helix</keyword>
<evidence type="ECO:0000313" key="2">
    <source>
        <dbReference type="EMBL" id="CAD8058882.1"/>
    </source>
</evidence>
<gene>
    <name evidence="2" type="ORF">PPRIM_AZ9-3.1.T0280065</name>
</gene>
<sequence>MEVNIKELNEGPAIVIDGQTNVDLDSEIKEFQEGQTKNPTQVPVKPGKYILTNGDKVTLKFAKGLILCNLIGFVFLFVGCTIIYTILKSNWYDEMIVSFQIFIFSDVFLVGEKILFFAALINKKKIVKLCPFLNVISLLLKIVASGLIVHMIPCALAVSLVLVLLQMPHNIMIKVITKRWRNIPQRKWKKQLILVRKPIPQK</sequence>